<dbReference type="Proteomes" id="UP000189299">
    <property type="component" value="Unassembled WGS sequence"/>
</dbReference>
<dbReference type="AlphaFoldDB" id="A0A1V2UCS0"/>
<name>A0A1V2UCS0_ENTMU</name>
<dbReference type="InterPro" id="IPR009660">
    <property type="entry name" value="Phage_A500_Gp15"/>
</dbReference>
<protein>
    <recommendedName>
        <fullName evidence="3">Bacteriophage Gp15 protein</fullName>
    </recommendedName>
</protein>
<organism evidence="1 2">
    <name type="scientific">Enterococcus mundtii</name>
    <dbReference type="NCBI Taxonomy" id="53346"/>
    <lineage>
        <taxon>Bacteria</taxon>
        <taxon>Bacillati</taxon>
        <taxon>Bacillota</taxon>
        <taxon>Bacilli</taxon>
        <taxon>Lactobacillales</taxon>
        <taxon>Enterococcaceae</taxon>
        <taxon>Enterococcus</taxon>
    </lineage>
</organism>
<comment type="caution">
    <text evidence="1">The sequence shown here is derived from an EMBL/GenBank/DDBJ whole genome shotgun (WGS) entry which is preliminary data.</text>
</comment>
<evidence type="ECO:0000313" key="2">
    <source>
        <dbReference type="Proteomes" id="UP000189299"/>
    </source>
</evidence>
<dbReference type="OrthoDB" id="1758052at2"/>
<dbReference type="Pfam" id="PF06854">
    <property type="entry name" value="Phage_Gp15"/>
    <property type="match status" value="1"/>
</dbReference>
<dbReference type="EMBL" id="MSTR01000016">
    <property type="protein sequence ID" value="ONN41099.1"/>
    <property type="molecule type" value="Genomic_DNA"/>
</dbReference>
<dbReference type="RefSeq" id="WP_077151961.1">
    <property type="nucleotide sequence ID" value="NZ_CABMMO010000016.1"/>
</dbReference>
<proteinExistence type="predicted"/>
<reference evidence="1 2" key="1">
    <citation type="submission" date="2016-12" db="EMBL/GenBank/DDBJ databases">
        <authorList>
            <person name="Song W.-J."/>
            <person name="Kurnit D.M."/>
        </authorList>
    </citation>
    <scope>NUCLEOTIDE SEQUENCE [LARGE SCALE GENOMIC DNA]</scope>
    <source>
        <strain evidence="1 2">CGB1038-1_S1</strain>
    </source>
</reference>
<sequence>MKLQYRLEDTVEIEGVSYPIDLSFDTVLRLFDLLKDPILTEPEKIALGLQLLLGVSFLCDIETQNTIFLSILETFDIWEKPKPRYDKKGNQLKPKMKEIADQHFSFDYDAPNIYAAFYQSYGIDLFEERGKMRWEKFIALFGGLPDETRFRQIVSIRTKKMPTGKGNKEAKDELKKLKKLYALPKEGEEDESK</sequence>
<evidence type="ECO:0008006" key="3">
    <source>
        <dbReference type="Google" id="ProtNLM"/>
    </source>
</evidence>
<gene>
    <name evidence="1" type="ORF">BTN92_13585</name>
</gene>
<evidence type="ECO:0000313" key="1">
    <source>
        <dbReference type="EMBL" id="ONN41099.1"/>
    </source>
</evidence>
<accession>A0A1V2UCS0</accession>